<dbReference type="CDD" id="cd08946">
    <property type="entry name" value="SDR_e"/>
    <property type="match status" value="1"/>
</dbReference>
<protein>
    <submittedName>
        <fullName evidence="5">NAD(P)-dependent oxidoreductase</fullName>
    </submittedName>
</protein>
<gene>
    <name evidence="5" type="ORF">RM698_16470</name>
</gene>
<dbReference type="SUPFAM" id="SSF51735">
    <property type="entry name" value="NAD(P)-binding Rossmann-fold domains"/>
    <property type="match status" value="1"/>
</dbReference>
<accession>A0ABU2R326</accession>
<proteinExistence type="inferred from homology"/>
<evidence type="ECO:0000256" key="1">
    <source>
        <dbReference type="ARBA" id="ARBA00007637"/>
    </source>
</evidence>
<comment type="caution">
    <text evidence="5">The sequence shown here is derived from an EMBL/GenBank/DDBJ whole genome shotgun (WGS) entry which is preliminary data.</text>
</comment>
<evidence type="ECO:0000313" key="6">
    <source>
        <dbReference type="Proteomes" id="UP001183610"/>
    </source>
</evidence>
<comment type="similarity">
    <text evidence="1">Belongs to the NAD(P)-dependent epimerase/dehydratase family.</text>
</comment>
<dbReference type="PANTHER" id="PTHR43103">
    <property type="entry name" value="NUCLEOSIDE-DIPHOSPHATE-SUGAR EPIMERASE"/>
    <property type="match status" value="1"/>
</dbReference>
<reference evidence="6" key="1">
    <citation type="submission" date="2023-07" db="EMBL/GenBank/DDBJ databases">
        <title>30 novel species of actinomycetes from the DSMZ collection.</title>
        <authorList>
            <person name="Nouioui I."/>
        </authorList>
    </citation>
    <scope>NUCLEOTIDE SEQUENCE [LARGE SCALE GENOMIC DNA]</scope>
    <source>
        <strain evidence="6">DSM 41979</strain>
    </source>
</reference>
<dbReference type="Gene3D" id="3.40.50.720">
    <property type="entry name" value="NAD(P)-binding Rossmann-like Domain"/>
    <property type="match status" value="1"/>
</dbReference>
<keyword evidence="3" id="KW-0520">NAD</keyword>
<evidence type="ECO:0000256" key="2">
    <source>
        <dbReference type="ARBA" id="ARBA00023002"/>
    </source>
</evidence>
<feature type="domain" description="NAD-dependent epimerase/dehydratase" evidence="4">
    <location>
        <begin position="13"/>
        <end position="245"/>
    </location>
</feature>
<keyword evidence="6" id="KW-1185">Reference proteome</keyword>
<dbReference type="RefSeq" id="WP_009065579.1">
    <property type="nucleotide sequence ID" value="NZ_JAVRET010000035.1"/>
</dbReference>
<sequence>MTEEHEAPHGRTVLVTGATGDIGRAVVADLLAHGYRVVGADLRAPEAGTGCAAFVAGDLADAETVSGVYDTLDATAGEEGVAGVVHLAAYPAPGIVSEDETLRSNVLAAYLVLQEAGRRGIGRVVAASSLSAVGLAWADRDLHPAYVPVDEEHPNLTVDSYGLSKIMSEEAAAFTTRRFGTATVMLRFPFVGMGERLEKRLAGTHRDPGPMRRELWGWLHTEDAAASVRAALTAPLTGHHVVNVAAPDTEALEPSRDLLAAYHPGTEVRGEFGGHDSFFATGRMRDVLGFAPKHTWR</sequence>
<dbReference type="InterPro" id="IPR001509">
    <property type="entry name" value="Epimerase_deHydtase"/>
</dbReference>
<evidence type="ECO:0000259" key="4">
    <source>
        <dbReference type="Pfam" id="PF01370"/>
    </source>
</evidence>
<dbReference type="InterPro" id="IPR036291">
    <property type="entry name" value="NAD(P)-bd_dom_sf"/>
</dbReference>
<dbReference type="Proteomes" id="UP001183610">
    <property type="component" value="Unassembled WGS sequence"/>
</dbReference>
<dbReference type="Pfam" id="PF01370">
    <property type="entry name" value="Epimerase"/>
    <property type="match status" value="1"/>
</dbReference>
<organism evidence="5 6">
    <name type="scientific">Streptomyces evansiae</name>
    <dbReference type="NCBI Taxonomy" id="3075535"/>
    <lineage>
        <taxon>Bacteria</taxon>
        <taxon>Bacillati</taxon>
        <taxon>Actinomycetota</taxon>
        <taxon>Actinomycetes</taxon>
        <taxon>Kitasatosporales</taxon>
        <taxon>Streptomycetaceae</taxon>
        <taxon>Streptomyces</taxon>
    </lineage>
</organism>
<evidence type="ECO:0000256" key="3">
    <source>
        <dbReference type="ARBA" id="ARBA00023027"/>
    </source>
</evidence>
<evidence type="ECO:0000313" key="5">
    <source>
        <dbReference type="EMBL" id="MDT0410641.1"/>
    </source>
</evidence>
<keyword evidence="2" id="KW-0560">Oxidoreductase</keyword>
<dbReference type="EMBL" id="JAVRET010000035">
    <property type="protein sequence ID" value="MDT0410641.1"/>
    <property type="molecule type" value="Genomic_DNA"/>
</dbReference>
<dbReference type="PANTHER" id="PTHR43103:SF5">
    <property type="entry name" value="4-EPIMERASE, PUTATIVE (AFU_ORTHOLOGUE AFUA_7G00360)-RELATED"/>
    <property type="match status" value="1"/>
</dbReference>
<name>A0ABU2R326_9ACTN</name>